<sequence>MYSIAIDGPAGAGKSTIAKTIAKKLEFIYVDTGAMYRAMALYFIHHHIDEKDEAAIDEACKDIHVRIAYEDGMQQVILNGDNVTGQIRTEKVGNMASKTSAYPSVRATLLDLQRDLAKTADILMDGRDIGTNVLPDADLKIYLTASVEVRAKRRYDELIEKGQEADLAIIEDDIKKRDHQDMTRDIAPLKQAEDAVLVDSSFMSIEDVVDTVIREFEKVK</sequence>
<keyword evidence="2 8" id="KW-0808">Transferase</keyword>
<accession>A0A4P8ID93</accession>
<dbReference type="EMBL" id="CP040058">
    <property type="protein sequence ID" value="QCP34725.1"/>
    <property type="molecule type" value="Genomic_DNA"/>
</dbReference>
<reference evidence="10 11" key="1">
    <citation type="submission" date="2019-05" db="EMBL/GenBank/DDBJ databases">
        <title>Complete genome sequencing of Anaerostipes rhamnosivorans.</title>
        <authorList>
            <person name="Bui T.P.N."/>
            <person name="de Vos W.M."/>
        </authorList>
    </citation>
    <scope>NUCLEOTIDE SEQUENCE [LARGE SCALE GENOMIC DNA]</scope>
    <source>
        <strain evidence="10 11">1y2</strain>
    </source>
</reference>
<name>A0A4P8ID93_9FIRM</name>
<comment type="similarity">
    <text evidence="1 8">Belongs to the cytidylate kinase family. Type 1 subfamily.</text>
</comment>
<keyword evidence="5 8" id="KW-0067">ATP-binding</keyword>
<keyword evidence="3 8" id="KW-0547">Nucleotide-binding</keyword>
<dbReference type="HAMAP" id="MF_00238">
    <property type="entry name" value="Cytidyl_kinase_type1"/>
    <property type="match status" value="1"/>
</dbReference>
<evidence type="ECO:0000256" key="4">
    <source>
        <dbReference type="ARBA" id="ARBA00022777"/>
    </source>
</evidence>
<evidence type="ECO:0000256" key="3">
    <source>
        <dbReference type="ARBA" id="ARBA00022741"/>
    </source>
</evidence>
<keyword evidence="4 8" id="KW-0418">Kinase</keyword>
<comment type="subcellular location">
    <subcellularLocation>
        <location evidence="8">Cytoplasm</location>
    </subcellularLocation>
</comment>
<dbReference type="GO" id="GO:0006220">
    <property type="term" value="P:pyrimidine nucleotide metabolic process"/>
    <property type="evidence" value="ECO:0007669"/>
    <property type="project" value="UniProtKB-UniRule"/>
</dbReference>
<feature type="domain" description="Cytidylate kinase" evidence="9">
    <location>
        <begin position="4"/>
        <end position="217"/>
    </location>
</feature>
<dbReference type="CDD" id="cd02020">
    <property type="entry name" value="CMPK"/>
    <property type="match status" value="1"/>
</dbReference>
<organism evidence="10 11">
    <name type="scientific">Anaerostipes rhamnosivorans</name>
    <dbReference type="NCBI Taxonomy" id="1229621"/>
    <lineage>
        <taxon>Bacteria</taxon>
        <taxon>Bacillati</taxon>
        <taxon>Bacillota</taxon>
        <taxon>Clostridia</taxon>
        <taxon>Lachnospirales</taxon>
        <taxon>Lachnospiraceae</taxon>
        <taxon>Anaerostipes</taxon>
    </lineage>
</organism>
<dbReference type="AlphaFoldDB" id="A0A4P8ID93"/>
<dbReference type="GO" id="GO:0005829">
    <property type="term" value="C:cytosol"/>
    <property type="evidence" value="ECO:0007669"/>
    <property type="project" value="TreeGrafter"/>
</dbReference>
<dbReference type="PANTHER" id="PTHR21299">
    <property type="entry name" value="CYTIDYLATE KINASE/PANTOATE-BETA-ALANINE LIGASE"/>
    <property type="match status" value="1"/>
</dbReference>
<dbReference type="RefSeq" id="WP_137328227.1">
    <property type="nucleotide sequence ID" value="NZ_CP040058.1"/>
</dbReference>
<keyword evidence="11" id="KW-1185">Reference proteome</keyword>
<dbReference type="InterPro" id="IPR003136">
    <property type="entry name" value="Cytidylate_kin"/>
</dbReference>
<dbReference type="KEGG" id="arf:AR1Y2_1271"/>
<protein>
    <recommendedName>
        <fullName evidence="8">Cytidylate kinase</fullName>
        <shortName evidence="8">CK</shortName>
        <ecNumber evidence="8">2.7.4.25</ecNumber>
    </recommendedName>
    <alternativeName>
        <fullName evidence="8">Cytidine monophosphate kinase</fullName>
        <shortName evidence="8">CMP kinase</shortName>
    </alternativeName>
</protein>
<dbReference type="InterPro" id="IPR027417">
    <property type="entry name" value="P-loop_NTPase"/>
</dbReference>
<evidence type="ECO:0000259" key="9">
    <source>
        <dbReference type="Pfam" id="PF02224"/>
    </source>
</evidence>
<evidence type="ECO:0000256" key="2">
    <source>
        <dbReference type="ARBA" id="ARBA00022679"/>
    </source>
</evidence>
<gene>
    <name evidence="8" type="primary">cmk</name>
    <name evidence="10" type="ORF">AR1Y2_1271</name>
</gene>
<evidence type="ECO:0000256" key="8">
    <source>
        <dbReference type="HAMAP-Rule" id="MF_00238"/>
    </source>
</evidence>
<dbReference type="OrthoDB" id="9807434at2"/>
<dbReference type="GO" id="GO:0036431">
    <property type="term" value="F:dCMP kinase activity"/>
    <property type="evidence" value="ECO:0007669"/>
    <property type="project" value="InterPro"/>
</dbReference>
<comment type="catalytic activity">
    <reaction evidence="6 8">
        <text>dCMP + ATP = dCDP + ADP</text>
        <dbReference type="Rhea" id="RHEA:25094"/>
        <dbReference type="ChEBI" id="CHEBI:30616"/>
        <dbReference type="ChEBI" id="CHEBI:57566"/>
        <dbReference type="ChEBI" id="CHEBI:58593"/>
        <dbReference type="ChEBI" id="CHEBI:456216"/>
        <dbReference type="EC" id="2.7.4.25"/>
    </reaction>
</comment>
<dbReference type="Pfam" id="PF02224">
    <property type="entry name" value="Cytidylate_kin"/>
    <property type="match status" value="1"/>
</dbReference>
<dbReference type="EC" id="2.7.4.25" evidence="8"/>
<evidence type="ECO:0000313" key="11">
    <source>
        <dbReference type="Proteomes" id="UP000298653"/>
    </source>
</evidence>
<dbReference type="InterPro" id="IPR011994">
    <property type="entry name" value="Cytidylate_kinase_dom"/>
</dbReference>
<evidence type="ECO:0000256" key="5">
    <source>
        <dbReference type="ARBA" id="ARBA00022840"/>
    </source>
</evidence>
<dbReference type="SUPFAM" id="SSF52540">
    <property type="entry name" value="P-loop containing nucleoside triphosphate hydrolases"/>
    <property type="match status" value="1"/>
</dbReference>
<dbReference type="Proteomes" id="UP000298653">
    <property type="component" value="Chromosome"/>
</dbReference>
<dbReference type="GO" id="GO:0015949">
    <property type="term" value="P:nucleobase-containing small molecule interconversion"/>
    <property type="evidence" value="ECO:0007669"/>
    <property type="project" value="TreeGrafter"/>
</dbReference>
<proteinExistence type="inferred from homology"/>
<dbReference type="Gene3D" id="3.40.50.300">
    <property type="entry name" value="P-loop containing nucleotide triphosphate hydrolases"/>
    <property type="match status" value="1"/>
</dbReference>
<dbReference type="NCBIfam" id="TIGR00017">
    <property type="entry name" value="cmk"/>
    <property type="match status" value="1"/>
</dbReference>
<dbReference type="GO" id="GO:0036430">
    <property type="term" value="F:CMP kinase activity"/>
    <property type="evidence" value="ECO:0007669"/>
    <property type="project" value="RHEA"/>
</dbReference>
<feature type="binding site" evidence="8">
    <location>
        <begin position="8"/>
        <end position="16"/>
    </location>
    <ligand>
        <name>ATP</name>
        <dbReference type="ChEBI" id="CHEBI:30616"/>
    </ligand>
</feature>
<evidence type="ECO:0000256" key="6">
    <source>
        <dbReference type="ARBA" id="ARBA00047615"/>
    </source>
</evidence>
<evidence type="ECO:0000313" key="10">
    <source>
        <dbReference type="EMBL" id="QCP34725.1"/>
    </source>
</evidence>
<dbReference type="GO" id="GO:0005524">
    <property type="term" value="F:ATP binding"/>
    <property type="evidence" value="ECO:0007669"/>
    <property type="project" value="UniProtKB-UniRule"/>
</dbReference>
<keyword evidence="8" id="KW-0963">Cytoplasm</keyword>
<evidence type="ECO:0000256" key="7">
    <source>
        <dbReference type="ARBA" id="ARBA00048478"/>
    </source>
</evidence>
<evidence type="ECO:0000256" key="1">
    <source>
        <dbReference type="ARBA" id="ARBA00009427"/>
    </source>
</evidence>
<comment type="catalytic activity">
    <reaction evidence="7 8">
        <text>CMP + ATP = CDP + ADP</text>
        <dbReference type="Rhea" id="RHEA:11600"/>
        <dbReference type="ChEBI" id="CHEBI:30616"/>
        <dbReference type="ChEBI" id="CHEBI:58069"/>
        <dbReference type="ChEBI" id="CHEBI:60377"/>
        <dbReference type="ChEBI" id="CHEBI:456216"/>
        <dbReference type="EC" id="2.7.4.25"/>
    </reaction>
</comment>
<dbReference type="PANTHER" id="PTHR21299:SF2">
    <property type="entry name" value="CYTIDYLATE KINASE"/>
    <property type="match status" value="1"/>
</dbReference>